<dbReference type="GO" id="GO:0015629">
    <property type="term" value="C:actin cytoskeleton"/>
    <property type="evidence" value="ECO:0007669"/>
    <property type="project" value="TreeGrafter"/>
</dbReference>
<accession>A0AAJ6ZTV0</accession>
<dbReference type="CDD" id="cd11292">
    <property type="entry name" value="gelsolin_S3_like"/>
    <property type="match status" value="1"/>
</dbReference>
<dbReference type="SUPFAM" id="SSF55753">
    <property type="entry name" value="Actin depolymerizing proteins"/>
    <property type="match status" value="4"/>
</dbReference>
<dbReference type="Proteomes" id="UP000694872">
    <property type="component" value="Unplaced"/>
</dbReference>
<gene>
    <name evidence="4" type="primary">LOC106126027</name>
</gene>
<feature type="domain" description="Gelsolin-like" evidence="3">
    <location>
        <begin position="313"/>
        <end position="383"/>
    </location>
</feature>
<dbReference type="PANTHER" id="PTHR11977:SF123">
    <property type="entry name" value="GELSOLIN"/>
    <property type="match status" value="1"/>
</dbReference>
<dbReference type="InterPro" id="IPR007123">
    <property type="entry name" value="Gelsolin-like_dom"/>
</dbReference>
<reference evidence="4" key="1">
    <citation type="submission" date="2025-08" db="UniProtKB">
        <authorList>
            <consortium name="RefSeq"/>
        </authorList>
    </citation>
    <scope>IDENTIFICATION</scope>
</reference>
<dbReference type="PRINTS" id="PR00597">
    <property type="entry name" value="GELSOLIN"/>
</dbReference>
<proteinExistence type="predicted"/>
<feature type="domain" description="Gelsolin-like" evidence="3">
    <location>
        <begin position="435"/>
        <end position="506"/>
    </location>
</feature>
<feature type="domain" description="Gelsolin-like" evidence="3">
    <location>
        <begin position="187"/>
        <end position="254"/>
    </location>
</feature>
<dbReference type="Gene3D" id="3.40.20.10">
    <property type="entry name" value="Severin"/>
    <property type="match status" value="4"/>
</dbReference>
<evidence type="ECO:0000256" key="2">
    <source>
        <dbReference type="SAM" id="SignalP"/>
    </source>
</evidence>
<dbReference type="PANTHER" id="PTHR11977">
    <property type="entry name" value="VILLIN"/>
    <property type="match status" value="1"/>
</dbReference>
<evidence type="ECO:0000259" key="3">
    <source>
        <dbReference type="Pfam" id="PF00626"/>
    </source>
</evidence>
<dbReference type="InterPro" id="IPR007122">
    <property type="entry name" value="Villin/Gelsolin"/>
</dbReference>
<dbReference type="CDD" id="cd11289">
    <property type="entry name" value="gelsolin_S2_like"/>
    <property type="match status" value="1"/>
</dbReference>
<keyword evidence="1" id="KW-0677">Repeat</keyword>
<feature type="signal peptide" evidence="2">
    <location>
        <begin position="1"/>
        <end position="18"/>
    </location>
</feature>
<dbReference type="GeneID" id="106126027"/>
<keyword evidence="2" id="KW-0732">Signal</keyword>
<dbReference type="AlphaFoldDB" id="A0AAJ6ZTV0"/>
<feature type="chain" id="PRO_5042619289" evidence="2">
    <location>
        <begin position="19"/>
        <end position="540"/>
    </location>
</feature>
<evidence type="ECO:0000313" key="4">
    <source>
        <dbReference type="RefSeq" id="XP_013178934.1"/>
    </source>
</evidence>
<dbReference type="CDD" id="cd11290">
    <property type="entry name" value="gelsolin_S1_like"/>
    <property type="match status" value="1"/>
</dbReference>
<dbReference type="KEGG" id="pxu:106126027"/>
<name>A0AAJ6ZTV0_PAPXU</name>
<dbReference type="GO" id="GO:0008154">
    <property type="term" value="P:actin polymerization or depolymerization"/>
    <property type="evidence" value="ECO:0007669"/>
    <property type="project" value="TreeGrafter"/>
</dbReference>
<dbReference type="InterPro" id="IPR029006">
    <property type="entry name" value="ADF-H/Gelsolin-like_dom_sf"/>
</dbReference>
<evidence type="ECO:0000256" key="1">
    <source>
        <dbReference type="ARBA" id="ARBA00022737"/>
    </source>
</evidence>
<feature type="domain" description="Gelsolin-like" evidence="3">
    <location>
        <begin position="67"/>
        <end position="148"/>
    </location>
</feature>
<dbReference type="SMART" id="SM00262">
    <property type="entry name" value="GEL"/>
    <property type="match status" value="4"/>
</dbReference>
<sequence length="540" mass="60906">MKSLSIWALLALFVCVQSRTTHVQQPITAQITSLTDKDARRKASVHAAFSNAGRQAGVEVWRIVDFNPVAVAQNDIGKFNKGDSYIVLKTTADKKNNLSWDIYYWIGSESTQDESGAAAILTVGLDDKFNGAAIQHRETLGHESQQFLSLFRPAIRYIDGGAASGFNHVVTNPGAEKRLFHIKGKKNIRVRQVDPLIASMNKGDCFVLDIDNDIYVYVGDSANHKERLKAISFANQVRDQDHNGRGKVDIVDQYSSDTDVQKYFTALGSGTRDIVPEASAGGDDQTFERSEEDAVILSEISDSKGSLVATPLRKPFRQENLKPQEAYILDTVSGSIYVWLGRQATKREKTEAMSKAQQLLRCKNYPSWVQVTRIPQGTEPAAFKQYFATWQDVGMSHSRLVRSADTKTTTMSENWIQPKLYKGIVKSETLMLFEEIPNFKQTDLSQDSVFVLDMGDELFVWVGEDVSELERKVTFNIHAHLVPLKSKFSKNWYVIMTKQGLEPESFKKSFGKWQPELLQKLRNSDDEEKYDALNFNEIDD</sequence>
<protein>
    <submittedName>
        <fullName evidence="4">Gelsolin-like</fullName>
    </submittedName>
</protein>
<dbReference type="RefSeq" id="XP_013178934.1">
    <property type="nucleotide sequence ID" value="XM_013323480.1"/>
</dbReference>
<dbReference type="GO" id="GO:0051015">
    <property type="term" value="F:actin filament binding"/>
    <property type="evidence" value="ECO:0007669"/>
    <property type="project" value="InterPro"/>
</dbReference>
<organism evidence="4">
    <name type="scientific">Papilio xuthus</name>
    <name type="common">Asian swallowtail butterfly</name>
    <dbReference type="NCBI Taxonomy" id="66420"/>
    <lineage>
        <taxon>Eukaryota</taxon>
        <taxon>Metazoa</taxon>
        <taxon>Ecdysozoa</taxon>
        <taxon>Arthropoda</taxon>
        <taxon>Hexapoda</taxon>
        <taxon>Insecta</taxon>
        <taxon>Pterygota</taxon>
        <taxon>Neoptera</taxon>
        <taxon>Endopterygota</taxon>
        <taxon>Lepidoptera</taxon>
        <taxon>Glossata</taxon>
        <taxon>Ditrysia</taxon>
        <taxon>Papilionoidea</taxon>
        <taxon>Papilionidae</taxon>
        <taxon>Papilioninae</taxon>
        <taxon>Papilio</taxon>
    </lineage>
</organism>
<dbReference type="GO" id="GO:0005737">
    <property type="term" value="C:cytoplasm"/>
    <property type="evidence" value="ECO:0007669"/>
    <property type="project" value="TreeGrafter"/>
</dbReference>
<dbReference type="Pfam" id="PF00626">
    <property type="entry name" value="Gelsolin"/>
    <property type="match status" value="4"/>
</dbReference>